<proteinExistence type="predicted"/>
<evidence type="ECO:0000313" key="1">
    <source>
        <dbReference type="EMBL" id="CAH6421986.1"/>
    </source>
</evidence>
<protein>
    <submittedName>
        <fullName evidence="1">Host specificity protein A</fullName>
    </submittedName>
</protein>
<evidence type="ECO:0000313" key="3">
    <source>
        <dbReference type="Proteomes" id="UP001154314"/>
    </source>
</evidence>
<evidence type="ECO:0000313" key="2">
    <source>
        <dbReference type="EMBL" id="CAI9888950.1"/>
    </source>
</evidence>
<sequence>MILMGLTTKCFFRGADEPLYTYEALHKYCLQESQDVERTKEVLEGLHRYEVYVYDQDGNVIACTYLVRYLCMHHGDVIALAALWIDKSYRDAVSVQKAITREVVTVCKMFGITKYQRSKHLSKTKQLIITKEIPNGIH</sequence>
<dbReference type="EMBL" id="OW991346">
    <property type="protein sequence ID" value="CAI9888950.1"/>
    <property type="molecule type" value="Genomic_DNA"/>
</dbReference>
<accession>A0A9P0Y777</accession>
<organism evidence="1 3">
    <name type="scientific">Escherichia phage vB_Eco_Bam</name>
    <dbReference type="NCBI Taxonomy" id="2898833"/>
    <lineage>
        <taxon>Viruses</taxon>
        <taxon>Duplodnaviria</taxon>
        <taxon>Heunggongvirae</taxon>
        <taxon>Uroviricota</taxon>
        <taxon>Caudoviricetes</taxon>
        <taxon>Autographivirales</taxon>
        <taxon>Autotranscriptaviridae</taxon>
        <taxon>Studiervirinae</taxon>
        <taxon>Bamvirus</taxon>
        <taxon>Bamvirus bam</taxon>
    </lineage>
</organism>
<dbReference type="EMBL" id="OW991346">
    <property type="protein sequence ID" value="CAH6421986.1"/>
    <property type="molecule type" value="Genomic_DNA"/>
</dbReference>
<keyword evidence="3" id="KW-1185">Reference proteome</keyword>
<dbReference type="Proteomes" id="UP001154314">
    <property type="component" value="Chromosome"/>
</dbReference>
<gene>
    <name evidence="2" type="ORF">BAMTRB_027</name>
    <name evidence="1" type="ORF">BAMTRB_052</name>
</gene>
<reference evidence="1" key="1">
    <citation type="submission" date="2023-04" db="EMBL/GenBank/DDBJ databases">
        <authorList>
            <person name="Kelly A."/>
        </authorList>
    </citation>
    <scope>NUCLEOTIDE SEQUENCE</scope>
</reference>
<name>A0A9P0Y777_9CAUD</name>